<evidence type="ECO:0000256" key="1">
    <source>
        <dbReference type="SAM" id="MobiDB-lite"/>
    </source>
</evidence>
<sequence>MAPRNGKKQKKYINQQQEDSLLIAEDMPVEDLEEQESIDKEGKGKPISSIKRRQIQNVSPPKDDLGAALSKSIKYFVSKHFKRKIPQLLVVAGLTGEEPRRDPSSHSLDLSLPIACMTDLSSQN</sequence>
<reference evidence="2" key="1">
    <citation type="journal article" date="2022" name="bioRxiv">
        <title>Sequencing and chromosome-scale assembly of the giantPleurodeles waltlgenome.</title>
        <authorList>
            <person name="Brown T."/>
            <person name="Elewa A."/>
            <person name="Iarovenko S."/>
            <person name="Subramanian E."/>
            <person name="Araus A.J."/>
            <person name="Petzold A."/>
            <person name="Susuki M."/>
            <person name="Suzuki K.-i.T."/>
            <person name="Hayashi T."/>
            <person name="Toyoda A."/>
            <person name="Oliveira C."/>
            <person name="Osipova E."/>
            <person name="Leigh N.D."/>
            <person name="Simon A."/>
            <person name="Yun M.H."/>
        </authorList>
    </citation>
    <scope>NUCLEOTIDE SEQUENCE</scope>
    <source>
        <strain evidence="2">20211129_DDA</strain>
        <tissue evidence="2">Liver</tissue>
    </source>
</reference>
<comment type="caution">
    <text evidence="2">The sequence shown here is derived from an EMBL/GenBank/DDBJ whole genome shotgun (WGS) entry which is preliminary data.</text>
</comment>
<dbReference type="AlphaFoldDB" id="A0AAV7M8R9"/>
<feature type="compositionally biased region" description="Acidic residues" evidence="1">
    <location>
        <begin position="27"/>
        <end position="36"/>
    </location>
</feature>
<keyword evidence="3" id="KW-1185">Reference proteome</keyword>
<gene>
    <name evidence="2" type="ORF">NDU88_004634</name>
</gene>
<protein>
    <submittedName>
        <fullName evidence="2">Uncharacterized protein</fullName>
    </submittedName>
</protein>
<accession>A0AAV7M8R9</accession>
<proteinExistence type="predicted"/>
<name>A0AAV7M8R9_PLEWA</name>
<feature type="compositionally biased region" description="Basic residues" evidence="1">
    <location>
        <begin position="1"/>
        <end position="11"/>
    </location>
</feature>
<dbReference type="Proteomes" id="UP001066276">
    <property type="component" value="Chromosome 10"/>
</dbReference>
<evidence type="ECO:0000313" key="3">
    <source>
        <dbReference type="Proteomes" id="UP001066276"/>
    </source>
</evidence>
<organism evidence="2 3">
    <name type="scientific">Pleurodeles waltl</name>
    <name type="common">Iberian ribbed newt</name>
    <dbReference type="NCBI Taxonomy" id="8319"/>
    <lineage>
        <taxon>Eukaryota</taxon>
        <taxon>Metazoa</taxon>
        <taxon>Chordata</taxon>
        <taxon>Craniata</taxon>
        <taxon>Vertebrata</taxon>
        <taxon>Euteleostomi</taxon>
        <taxon>Amphibia</taxon>
        <taxon>Batrachia</taxon>
        <taxon>Caudata</taxon>
        <taxon>Salamandroidea</taxon>
        <taxon>Salamandridae</taxon>
        <taxon>Pleurodelinae</taxon>
        <taxon>Pleurodeles</taxon>
    </lineage>
</organism>
<evidence type="ECO:0000313" key="2">
    <source>
        <dbReference type="EMBL" id="KAJ1099534.1"/>
    </source>
</evidence>
<dbReference type="EMBL" id="JANPWB010000014">
    <property type="protein sequence ID" value="KAJ1099534.1"/>
    <property type="molecule type" value="Genomic_DNA"/>
</dbReference>
<feature type="region of interest" description="Disordered" evidence="1">
    <location>
        <begin position="1"/>
        <end position="63"/>
    </location>
</feature>